<dbReference type="InterPro" id="IPR033246">
    <property type="entry name" value="BIN4"/>
</dbReference>
<protein>
    <recommendedName>
        <fullName evidence="4">DNA-binding protein BIN4</fullName>
    </recommendedName>
</protein>
<dbReference type="GO" id="GO:0009330">
    <property type="term" value="C:DNA topoisomerase type II (double strand cut, ATP-hydrolyzing) complex"/>
    <property type="evidence" value="ECO:0007669"/>
    <property type="project" value="InterPro"/>
</dbReference>
<dbReference type="PANTHER" id="PTHR34810">
    <property type="entry name" value="DNA-BINDING PROTEIN BIN4"/>
    <property type="match status" value="1"/>
</dbReference>
<evidence type="ECO:0008006" key="4">
    <source>
        <dbReference type="Google" id="ProtNLM"/>
    </source>
</evidence>
<dbReference type="GO" id="GO:0042023">
    <property type="term" value="P:DNA endoreduplication"/>
    <property type="evidence" value="ECO:0007669"/>
    <property type="project" value="InterPro"/>
</dbReference>
<feature type="compositionally biased region" description="Polar residues" evidence="1">
    <location>
        <begin position="134"/>
        <end position="152"/>
    </location>
</feature>
<feature type="compositionally biased region" description="Basic and acidic residues" evidence="1">
    <location>
        <begin position="153"/>
        <end position="169"/>
    </location>
</feature>
<feature type="compositionally biased region" description="Basic and acidic residues" evidence="1">
    <location>
        <begin position="113"/>
        <end position="133"/>
    </location>
</feature>
<organism evidence="2 3">
    <name type="scientific">Ziziphus jujuba var. spinosa</name>
    <dbReference type="NCBI Taxonomy" id="714518"/>
    <lineage>
        <taxon>Eukaryota</taxon>
        <taxon>Viridiplantae</taxon>
        <taxon>Streptophyta</taxon>
        <taxon>Embryophyta</taxon>
        <taxon>Tracheophyta</taxon>
        <taxon>Spermatophyta</taxon>
        <taxon>Magnoliopsida</taxon>
        <taxon>eudicotyledons</taxon>
        <taxon>Gunneridae</taxon>
        <taxon>Pentapetalae</taxon>
        <taxon>rosids</taxon>
        <taxon>fabids</taxon>
        <taxon>Rosales</taxon>
        <taxon>Rhamnaceae</taxon>
        <taxon>Paliureae</taxon>
        <taxon>Ziziphus</taxon>
    </lineage>
</organism>
<dbReference type="EMBL" id="JAEACU010000003">
    <property type="protein sequence ID" value="KAH7538359.1"/>
    <property type="molecule type" value="Genomic_DNA"/>
</dbReference>
<evidence type="ECO:0000313" key="3">
    <source>
        <dbReference type="Proteomes" id="UP000813462"/>
    </source>
</evidence>
<feature type="region of interest" description="Disordered" evidence="1">
    <location>
        <begin position="363"/>
        <end position="439"/>
    </location>
</feature>
<dbReference type="AlphaFoldDB" id="A0A978VS34"/>
<proteinExistence type="predicted"/>
<feature type="compositionally biased region" description="Basic residues" evidence="1">
    <location>
        <begin position="421"/>
        <end position="439"/>
    </location>
</feature>
<evidence type="ECO:0000256" key="1">
    <source>
        <dbReference type="SAM" id="MobiDB-lite"/>
    </source>
</evidence>
<sequence>MSSSREESPDWLRAFQAPTHSTISLSSDSEPSPNGSPPEEDRSSWEEPTFFKSSKIADKDKNVGKIHGENNIAKSPSSKRSRLKSPEKGKGREVEDQVPLEKNKSGSHKKKKVDSSSKKVPKKKAESPIESREFNNSVWELSSGSELCPNSSPKRENHVKHGESSDHKTSQRPLRGMGGRDAVLIGSSEESPSKKASKEKSPKKGLEADGQAVMKEKKKRGSMEKEGNCVDVKITEEEAFDKHAEPQVSSSRLPLMLSEKVQRSKALVECEGDSIDLSGDMGAVGRIIISDSSSGNHEMFLDLKGTIYKTTIVPSRTFCVVSHEVSFAQSEAKIEAIMNDFIQLKPQSNVDEAETMVEGTLDGFSFDSEEEGDKLPKTAAHQTDGNEDIEEQTNGKTKGKANKTSGVVRKRGKTAGGKAQPQKKTKKKPPVSKKAKTKK</sequence>
<feature type="region of interest" description="Disordered" evidence="1">
    <location>
        <begin position="1"/>
        <end position="224"/>
    </location>
</feature>
<evidence type="ECO:0000313" key="2">
    <source>
        <dbReference type="EMBL" id="KAH7538359.1"/>
    </source>
</evidence>
<feature type="compositionally biased region" description="Basic and acidic residues" evidence="1">
    <location>
        <begin position="84"/>
        <end position="104"/>
    </location>
</feature>
<feature type="compositionally biased region" description="Basic and acidic residues" evidence="1">
    <location>
        <begin position="1"/>
        <end position="10"/>
    </location>
</feature>
<comment type="caution">
    <text evidence="2">The sequence shown here is derived from an EMBL/GenBank/DDBJ whole genome shotgun (WGS) entry which is preliminary data.</text>
</comment>
<dbReference type="GO" id="GO:0003690">
    <property type="term" value="F:double-stranded DNA binding"/>
    <property type="evidence" value="ECO:0007669"/>
    <property type="project" value="InterPro"/>
</dbReference>
<dbReference type="PANTHER" id="PTHR34810:SF1">
    <property type="entry name" value="DNA-BINDING PROTEIN BIN4"/>
    <property type="match status" value="1"/>
</dbReference>
<dbReference type="Proteomes" id="UP000813462">
    <property type="component" value="Unassembled WGS sequence"/>
</dbReference>
<feature type="compositionally biased region" description="Low complexity" evidence="1">
    <location>
        <begin position="21"/>
        <end position="33"/>
    </location>
</feature>
<reference evidence="2" key="1">
    <citation type="journal article" date="2021" name="Front. Plant Sci.">
        <title>Chromosome-Scale Genome Assembly for Chinese Sour Jujube and Insights Into Its Genome Evolution and Domestication Signature.</title>
        <authorList>
            <person name="Shen L.-Y."/>
            <person name="Luo H."/>
            <person name="Wang X.-L."/>
            <person name="Wang X.-M."/>
            <person name="Qiu X.-J."/>
            <person name="Liu H."/>
            <person name="Zhou S.-S."/>
            <person name="Jia K.-H."/>
            <person name="Nie S."/>
            <person name="Bao Y.-T."/>
            <person name="Zhang R.-G."/>
            <person name="Yun Q.-Z."/>
            <person name="Chai Y.-H."/>
            <person name="Lu J.-Y."/>
            <person name="Li Y."/>
            <person name="Zhao S.-W."/>
            <person name="Mao J.-F."/>
            <person name="Jia S.-G."/>
            <person name="Mao Y.-M."/>
        </authorList>
    </citation>
    <scope>NUCLEOTIDE SEQUENCE</scope>
    <source>
        <strain evidence="2">AT0</strain>
        <tissue evidence="2">Leaf</tissue>
    </source>
</reference>
<feature type="compositionally biased region" description="Basic and acidic residues" evidence="1">
    <location>
        <begin position="191"/>
        <end position="207"/>
    </location>
</feature>
<feature type="compositionally biased region" description="Basic and acidic residues" evidence="1">
    <location>
        <begin position="55"/>
        <end position="68"/>
    </location>
</feature>
<dbReference type="GO" id="GO:0005634">
    <property type="term" value="C:nucleus"/>
    <property type="evidence" value="ECO:0007669"/>
    <property type="project" value="TreeGrafter"/>
</dbReference>
<gene>
    <name evidence="2" type="ORF">FEM48_Zijuj03G0191200</name>
</gene>
<accession>A0A978VS34</accession>
<dbReference type="GO" id="GO:0051276">
    <property type="term" value="P:chromosome organization"/>
    <property type="evidence" value="ECO:0007669"/>
    <property type="project" value="TreeGrafter"/>
</dbReference>
<name>A0A978VS34_ZIZJJ</name>